<keyword evidence="8 9" id="KW-0670">Pyruvate</keyword>
<evidence type="ECO:0000256" key="9">
    <source>
        <dbReference type="HAMAP-Rule" id="MF_00446"/>
    </source>
</evidence>
<dbReference type="HAMAP" id="MF_00446">
    <property type="entry name" value="PanD"/>
    <property type="match status" value="1"/>
</dbReference>
<keyword evidence="6 9" id="KW-0456">Lyase</keyword>
<dbReference type="GO" id="GO:0004068">
    <property type="term" value="F:aspartate 1-decarboxylase activity"/>
    <property type="evidence" value="ECO:0007669"/>
    <property type="project" value="UniProtKB-UniRule"/>
</dbReference>
<organism evidence="10 11">
    <name type="scientific">Hydrococcus rivularis NIES-593</name>
    <dbReference type="NCBI Taxonomy" id="1921803"/>
    <lineage>
        <taxon>Bacteria</taxon>
        <taxon>Bacillati</taxon>
        <taxon>Cyanobacteriota</taxon>
        <taxon>Cyanophyceae</taxon>
        <taxon>Pleurocapsales</taxon>
        <taxon>Hydrococcaceae</taxon>
        <taxon>Hydrococcus</taxon>
    </lineage>
</organism>
<dbReference type="PANTHER" id="PTHR21012">
    <property type="entry name" value="ASPARTATE 1-DECARBOXYLASE"/>
    <property type="match status" value="1"/>
</dbReference>
<dbReference type="PANTHER" id="PTHR21012:SF0">
    <property type="entry name" value="ASPARTATE 1-DECARBOXYLASE"/>
    <property type="match status" value="1"/>
</dbReference>
<proteinExistence type="inferred from homology"/>
<keyword evidence="5 9" id="KW-0865">Zymogen</keyword>
<feature type="active site" description="Proton donor" evidence="9">
    <location>
        <position position="59"/>
    </location>
</feature>
<comment type="cofactor">
    <cofactor evidence="9">
        <name>pyruvate</name>
        <dbReference type="ChEBI" id="CHEBI:15361"/>
    </cofactor>
    <text evidence="9">Binds 1 pyruvoyl group covalently per subunit.</text>
</comment>
<evidence type="ECO:0000256" key="8">
    <source>
        <dbReference type="ARBA" id="ARBA00023317"/>
    </source>
</evidence>
<comment type="similarity">
    <text evidence="9">Belongs to the PanD family.</text>
</comment>
<feature type="chain" id="PRO_5023499970" description="Aspartate 1-decarboxylase alpha chain" evidence="9">
    <location>
        <begin position="26"/>
        <end position="154"/>
    </location>
</feature>
<name>A0A1U7HCB0_9CYAN</name>
<feature type="active site" description="Schiff-base intermediate with substrate; via pyruvic acid" evidence="9">
    <location>
        <position position="26"/>
    </location>
</feature>
<dbReference type="EC" id="4.1.1.11" evidence="9"/>
<dbReference type="GO" id="GO:0006523">
    <property type="term" value="P:alanine biosynthetic process"/>
    <property type="evidence" value="ECO:0007669"/>
    <property type="project" value="InterPro"/>
</dbReference>
<dbReference type="Proteomes" id="UP000186868">
    <property type="component" value="Unassembled WGS sequence"/>
</dbReference>
<evidence type="ECO:0000256" key="7">
    <source>
        <dbReference type="ARBA" id="ARBA00023270"/>
    </source>
</evidence>
<comment type="subcellular location">
    <subcellularLocation>
        <location evidence="9">Cytoplasm</location>
    </subcellularLocation>
</comment>
<dbReference type="CDD" id="cd06919">
    <property type="entry name" value="Asp_decarbox"/>
    <property type="match status" value="1"/>
</dbReference>
<evidence type="ECO:0000256" key="1">
    <source>
        <dbReference type="ARBA" id="ARBA00022490"/>
    </source>
</evidence>
<keyword evidence="1 9" id="KW-0963">Cytoplasm</keyword>
<feature type="modified residue" description="Pyruvic acid (Ser)" evidence="9">
    <location>
        <position position="26"/>
    </location>
</feature>
<comment type="PTM">
    <text evidence="9">Is synthesized initially as an inactive proenzyme, which is activated by self-cleavage at a specific serine bond to produce a beta-subunit with a hydroxyl group at its C-terminus and an alpha-subunit with a pyruvoyl group at its N-terminus.</text>
</comment>
<evidence type="ECO:0000256" key="5">
    <source>
        <dbReference type="ARBA" id="ARBA00023145"/>
    </source>
</evidence>
<sequence>MGTIRLMHAKLHRVRVTEANVNYVGSITIDEELLDRVGILPLEEVDVINLNNGKRWSTYALPGEAGSGEICPNGGAALLCQPGDILIIYAYEERDRAEVLRNGHEARVIVADEQNRTQQFFYQTLNPSESGDKVKFQSWDLTESNGHELIPSQI</sequence>
<evidence type="ECO:0000256" key="4">
    <source>
        <dbReference type="ARBA" id="ARBA00022813"/>
    </source>
</evidence>
<keyword evidence="4 9" id="KW-0068">Autocatalytic cleavage</keyword>
<accession>A0A1U7HCB0</accession>
<dbReference type="GO" id="GO:0005829">
    <property type="term" value="C:cytosol"/>
    <property type="evidence" value="ECO:0007669"/>
    <property type="project" value="TreeGrafter"/>
</dbReference>
<dbReference type="AlphaFoldDB" id="A0A1U7HCB0"/>
<dbReference type="STRING" id="1921803.NIES593_16285"/>
<comment type="subunit">
    <text evidence="9">Heterooctamer of four alpha and four beta subunits.</text>
</comment>
<comment type="catalytic activity">
    <reaction evidence="9">
        <text>L-aspartate + H(+) = beta-alanine + CO2</text>
        <dbReference type="Rhea" id="RHEA:19497"/>
        <dbReference type="ChEBI" id="CHEBI:15378"/>
        <dbReference type="ChEBI" id="CHEBI:16526"/>
        <dbReference type="ChEBI" id="CHEBI:29991"/>
        <dbReference type="ChEBI" id="CHEBI:57966"/>
        <dbReference type="EC" id="4.1.1.11"/>
    </reaction>
</comment>
<keyword evidence="3 9" id="KW-0210">Decarboxylase</keyword>
<dbReference type="UniPathway" id="UPA00028">
    <property type="reaction ID" value="UER00002"/>
</dbReference>
<dbReference type="InterPro" id="IPR003190">
    <property type="entry name" value="Asp_decarbox"/>
</dbReference>
<dbReference type="RefSeq" id="WP_073600593.1">
    <property type="nucleotide sequence ID" value="NZ_MRCB01000022.1"/>
</dbReference>
<reference evidence="10 11" key="1">
    <citation type="submission" date="2016-11" db="EMBL/GenBank/DDBJ databases">
        <title>Draft Genome Sequences of Nine Cyanobacterial Strains from Diverse Habitats.</title>
        <authorList>
            <person name="Zhu T."/>
            <person name="Hou S."/>
            <person name="Lu X."/>
            <person name="Hess W.R."/>
        </authorList>
    </citation>
    <scope>NUCLEOTIDE SEQUENCE [LARGE SCALE GENOMIC DNA]</scope>
    <source>
        <strain evidence="10 11">NIES-593</strain>
    </source>
</reference>
<dbReference type="SUPFAM" id="SSF50692">
    <property type="entry name" value="ADC-like"/>
    <property type="match status" value="1"/>
</dbReference>
<dbReference type="EMBL" id="MRCB01000022">
    <property type="protein sequence ID" value="OKH21175.1"/>
    <property type="molecule type" value="Genomic_DNA"/>
</dbReference>
<dbReference type="GO" id="GO:0015940">
    <property type="term" value="P:pantothenate biosynthetic process"/>
    <property type="evidence" value="ECO:0007669"/>
    <property type="project" value="UniProtKB-UniRule"/>
</dbReference>
<dbReference type="Pfam" id="PF02261">
    <property type="entry name" value="Asp_decarbox"/>
    <property type="match status" value="1"/>
</dbReference>
<feature type="chain" id="PRO_5023499969" description="Aspartate 1-decarboxylase beta chain" evidence="9">
    <location>
        <begin position="1"/>
        <end position="25"/>
    </location>
</feature>
<dbReference type="OrthoDB" id="9803983at2"/>
<evidence type="ECO:0000256" key="2">
    <source>
        <dbReference type="ARBA" id="ARBA00022655"/>
    </source>
</evidence>
<evidence type="ECO:0000313" key="11">
    <source>
        <dbReference type="Proteomes" id="UP000186868"/>
    </source>
</evidence>
<evidence type="ECO:0000313" key="10">
    <source>
        <dbReference type="EMBL" id="OKH21175.1"/>
    </source>
</evidence>
<keyword evidence="2 9" id="KW-0566">Pantothenate biosynthesis</keyword>
<dbReference type="InterPro" id="IPR009010">
    <property type="entry name" value="Asp_de-COase-like_dom_sf"/>
</dbReference>
<gene>
    <name evidence="9" type="primary">panD</name>
    <name evidence="10" type="ORF">NIES593_16285</name>
</gene>
<keyword evidence="11" id="KW-1185">Reference proteome</keyword>
<feature type="binding site" evidence="9">
    <location>
        <begin position="74"/>
        <end position="76"/>
    </location>
    <ligand>
        <name>substrate</name>
    </ligand>
</feature>
<keyword evidence="7 9" id="KW-0704">Schiff base</keyword>
<comment type="pathway">
    <text evidence="9">Cofactor biosynthesis; (R)-pantothenate biosynthesis; beta-alanine from L-aspartate: step 1/1.</text>
</comment>
<evidence type="ECO:0000256" key="6">
    <source>
        <dbReference type="ARBA" id="ARBA00023239"/>
    </source>
</evidence>
<comment type="caution">
    <text evidence="10">The sequence shown here is derived from an EMBL/GenBank/DDBJ whole genome shotgun (WGS) entry which is preliminary data.</text>
</comment>
<dbReference type="Gene3D" id="2.40.40.20">
    <property type="match status" value="1"/>
</dbReference>
<evidence type="ECO:0000256" key="3">
    <source>
        <dbReference type="ARBA" id="ARBA00022793"/>
    </source>
</evidence>
<protein>
    <recommendedName>
        <fullName evidence="9">Aspartate 1-decarboxylase</fullName>
        <ecNumber evidence="9">4.1.1.11</ecNumber>
    </recommendedName>
    <alternativeName>
        <fullName evidence="9">Aspartate alpha-decarboxylase</fullName>
    </alternativeName>
    <component>
        <recommendedName>
            <fullName evidence="9">Aspartate 1-decarboxylase beta chain</fullName>
        </recommendedName>
    </component>
    <component>
        <recommendedName>
            <fullName evidence="9">Aspartate 1-decarboxylase alpha chain</fullName>
        </recommendedName>
    </component>
</protein>
<comment type="function">
    <text evidence="9">Catalyzes the pyruvoyl-dependent decarboxylation of aspartate to produce beta-alanine.</text>
</comment>
<dbReference type="NCBIfam" id="TIGR00223">
    <property type="entry name" value="panD"/>
    <property type="match status" value="1"/>
</dbReference>
<feature type="binding site" evidence="9">
    <location>
        <position position="58"/>
    </location>
    <ligand>
        <name>substrate</name>
    </ligand>
</feature>